<sequence>MPRPRYVKRLRLLFNLLLFTAIIAEHRAAFAVAAAADVAIDPELSSPSPFTVAPTDSPTSTAPTTTRDAGAFIVAAHDEAGEQGNIYNDTNNNNSSSSTSSTIPPSNALDVNAYAVNGVIMDTNNVIAAVADSGAGDETDETDLQLNVAAPTPPASVEQQDQPLVPPTTLSFANIAPADGRDGDLFKGGSIAGFELGEGDEARTATTTGDATPPYAAVDEKYGKYMQIFVVIFQLSSNFICKYEDCAKL</sequence>
<evidence type="ECO:0000313" key="3">
    <source>
        <dbReference type="EMBL" id="CAD6992562.1"/>
    </source>
</evidence>
<evidence type="ECO:0000313" key="4">
    <source>
        <dbReference type="Proteomes" id="UP000606786"/>
    </source>
</evidence>
<feature type="chain" id="PRO_5032387870" evidence="2">
    <location>
        <begin position="25"/>
        <end position="249"/>
    </location>
</feature>
<keyword evidence="2" id="KW-0732">Signal</keyword>
<organism evidence="3 4">
    <name type="scientific">Ceratitis capitata</name>
    <name type="common">Mediterranean fruit fly</name>
    <name type="synonym">Tephritis capitata</name>
    <dbReference type="NCBI Taxonomy" id="7213"/>
    <lineage>
        <taxon>Eukaryota</taxon>
        <taxon>Metazoa</taxon>
        <taxon>Ecdysozoa</taxon>
        <taxon>Arthropoda</taxon>
        <taxon>Hexapoda</taxon>
        <taxon>Insecta</taxon>
        <taxon>Pterygota</taxon>
        <taxon>Neoptera</taxon>
        <taxon>Endopterygota</taxon>
        <taxon>Diptera</taxon>
        <taxon>Brachycera</taxon>
        <taxon>Muscomorpha</taxon>
        <taxon>Tephritoidea</taxon>
        <taxon>Tephritidae</taxon>
        <taxon>Ceratitis</taxon>
        <taxon>Ceratitis</taxon>
    </lineage>
</organism>
<evidence type="ECO:0000256" key="2">
    <source>
        <dbReference type="SAM" id="SignalP"/>
    </source>
</evidence>
<keyword evidence="4" id="KW-1185">Reference proteome</keyword>
<feature type="region of interest" description="Disordered" evidence="1">
    <location>
        <begin position="83"/>
        <end position="107"/>
    </location>
</feature>
<dbReference type="AlphaFoldDB" id="A0A811U0H1"/>
<comment type="caution">
    <text evidence="3">The sequence shown here is derived from an EMBL/GenBank/DDBJ whole genome shotgun (WGS) entry which is preliminary data.</text>
</comment>
<proteinExistence type="predicted"/>
<reference evidence="3" key="1">
    <citation type="submission" date="2020-11" db="EMBL/GenBank/DDBJ databases">
        <authorList>
            <person name="Whitehead M."/>
        </authorList>
    </citation>
    <scope>NUCLEOTIDE SEQUENCE</scope>
    <source>
        <strain evidence="3">EGII</strain>
    </source>
</reference>
<dbReference type="EMBL" id="CAJHJT010000001">
    <property type="protein sequence ID" value="CAD6992562.1"/>
    <property type="molecule type" value="Genomic_DNA"/>
</dbReference>
<name>A0A811U0H1_CERCA</name>
<feature type="compositionally biased region" description="Low complexity" evidence="1">
    <location>
        <begin position="85"/>
        <end position="107"/>
    </location>
</feature>
<accession>A0A811U0H1</accession>
<gene>
    <name evidence="3" type="ORF">CCAP1982_LOCUS1408</name>
</gene>
<dbReference type="Proteomes" id="UP000606786">
    <property type="component" value="Unassembled WGS sequence"/>
</dbReference>
<evidence type="ECO:0000256" key="1">
    <source>
        <dbReference type="SAM" id="MobiDB-lite"/>
    </source>
</evidence>
<protein>
    <submittedName>
        <fullName evidence="3">(Mediterranean fruit fly) hypothetical protein</fullName>
    </submittedName>
</protein>
<feature type="signal peptide" evidence="2">
    <location>
        <begin position="1"/>
        <end position="24"/>
    </location>
</feature>